<reference evidence="2" key="1">
    <citation type="submission" date="2019-05" db="EMBL/GenBank/DDBJ databases">
        <authorList>
            <person name="Hibberd M."/>
        </authorList>
    </citation>
    <scope>NUCLEOTIDE SEQUENCE</scope>
    <source>
        <strain evidence="2">Neisseria_subflava_BgEED23</strain>
    </source>
</reference>
<dbReference type="InterPro" id="IPR033799">
    <property type="entry name" value="CdiA_EC869-like"/>
</dbReference>
<gene>
    <name evidence="2" type="primary">cdiA4</name>
    <name evidence="2" type="ORF">ONOEEDHL_01510</name>
</gene>
<dbReference type="EMBL" id="CABFLZ010000001">
    <property type="protein sequence ID" value="VTY01937.1"/>
    <property type="molecule type" value="Genomic_DNA"/>
</dbReference>
<dbReference type="GO" id="GO:0004530">
    <property type="term" value="F:deoxyribonuclease I activity"/>
    <property type="evidence" value="ECO:0007669"/>
    <property type="project" value="InterPro"/>
</dbReference>
<dbReference type="Proteomes" id="UP000626795">
    <property type="component" value="Unassembled WGS sequence"/>
</dbReference>
<dbReference type="RefSeq" id="WP_349268255.1">
    <property type="nucleotide sequence ID" value="NZ_CABFLZ010000001.1"/>
</dbReference>
<accession>A0A9X9QX88</accession>
<feature type="domain" description="CdiA toxin EC869-like" evidence="1">
    <location>
        <begin position="1"/>
        <end position="40"/>
    </location>
</feature>
<dbReference type="Pfam" id="PF21111">
    <property type="entry name" value="CDI_toxin_EC869_like"/>
    <property type="match status" value="1"/>
</dbReference>
<keyword evidence="3" id="KW-1185">Reference proteome</keyword>
<organism evidence="2 3">
    <name type="scientific">Neisseria subflava</name>
    <dbReference type="NCBI Taxonomy" id="28449"/>
    <lineage>
        <taxon>Bacteria</taxon>
        <taxon>Pseudomonadati</taxon>
        <taxon>Pseudomonadota</taxon>
        <taxon>Betaproteobacteria</taxon>
        <taxon>Neisseriales</taxon>
        <taxon>Neisseriaceae</taxon>
        <taxon>Neisseria</taxon>
    </lineage>
</organism>
<evidence type="ECO:0000313" key="2">
    <source>
        <dbReference type="EMBL" id="VTY01937.1"/>
    </source>
</evidence>
<sequence>MIKQREIHLAIPAQTNKEQRLQLQRVVEYGKSQNITVKITEIE</sequence>
<dbReference type="AlphaFoldDB" id="A0A9X9QX88"/>
<dbReference type="Gene3D" id="3.40.1350.110">
    <property type="match status" value="1"/>
</dbReference>
<name>A0A9X9QX88_NEISU</name>
<comment type="caution">
    <text evidence="2">The sequence shown here is derived from an EMBL/GenBank/DDBJ whole genome shotgun (WGS) entry which is preliminary data.</text>
</comment>
<evidence type="ECO:0000313" key="3">
    <source>
        <dbReference type="Proteomes" id="UP000626795"/>
    </source>
</evidence>
<evidence type="ECO:0000259" key="1">
    <source>
        <dbReference type="Pfam" id="PF21111"/>
    </source>
</evidence>
<proteinExistence type="predicted"/>
<protein>
    <submittedName>
        <fullName evidence="2">Deoxyribonuclease CdiA-o11</fullName>
    </submittedName>
</protein>